<evidence type="ECO:0000313" key="1">
    <source>
        <dbReference type="EMBL" id="VVE84806.1"/>
    </source>
</evidence>
<dbReference type="Proteomes" id="UP000335538">
    <property type="component" value="Unassembled WGS sequence"/>
</dbReference>
<name>A0A5E5BHR2_9BURK</name>
<keyword evidence="1" id="KW-0808">Transferase</keyword>
<protein>
    <submittedName>
        <fullName evidence="1">GNAT family N-acetyltransferase</fullName>
    </submittedName>
</protein>
<dbReference type="GO" id="GO:0016740">
    <property type="term" value="F:transferase activity"/>
    <property type="evidence" value="ECO:0007669"/>
    <property type="project" value="UniProtKB-KW"/>
</dbReference>
<organism evidence="1 2">
    <name type="scientific">Pandoraea sputorum</name>
    <dbReference type="NCBI Taxonomy" id="93222"/>
    <lineage>
        <taxon>Bacteria</taxon>
        <taxon>Pseudomonadati</taxon>
        <taxon>Pseudomonadota</taxon>
        <taxon>Betaproteobacteria</taxon>
        <taxon>Burkholderiales</taxon>
        <taxon>Burkholderiaceae</taxon>
        <taxon>Pandoraea</taxon>
    </lineage>
</organism>
<evidence type="ECO:0000313" key="2">
    <source>
        <dbReference type="Proteomes" id="UP000335538"/>
    </source>
</evidence>
<accession>A0A5E5BHR2</accession>
<dbReference type="EMBL" id="CABPSR010000021">
    <property type="protein sequence ID" value="VVE84806.1"/>
    <property type="molecule type" value="Genomic_DNA"/>
</dbReference>
<proteinExistence type="predicted"/>
<dbReference type="AlphaFoldDB" id="A0A5E5BHR2"/>
<reference evidence="1 2" key="1">
    <citation type="submission" date="2019-08" db="EMBL/GenBank/DDBJ databases">
        <authorList>
            <person name="Peeters C."/>
        </authorList>
    </citation>
    <scope>NUCLEOTIDE SEQUENCE [LARGE SCALE GENOMIC DNA]</scope>
    <source>
        <strain evidence="1 2">LMG 31121</strain>
    </source>
</reference>
<sequence>MLGGLYRRDITGFRMNLTFSPTTQSDADLLASLRIAAMRESLERIGRFDPQRARERFPKA</sequence>
<gene>
    <name evidence="1" type="ORF">PSP31121_04942</name>
</gene>